<dbReference type="RefSeq" id="WP_088646921.1">
    <property type="nucleotide sequence ID" value="NZ_MZMV01000069.1"/>
</dbReference>
<evidence type="ECO:0000313" key="1">
    <source>
        <dbReference type="EMBL" id="OWV00501.1"/>
    </source>
</evidence>
<accession>A0A246REM5</accession>
<keyword evidence="2" id="KW-1185">Reference proteome</keyword>
<gene>
    <name evidence="1" type="ORF">B5D80_27925</name>
</gene>
<name>A0A246REM5_9ACTN</name>
<evidence type="ECO:0000313" key="2">
    <source>
        <dbReference type="Proteomes" id="UP000197174"/>
    </source>
</evidence>
<organism evidence="1 2">
    <name type="scientific">Micromonospora wenchangensis</name>
    <dbReference type="NCBI Taxonomy" id="1185415"/>
    <lineage>
        <taxon>Bacteria</taxon>
        <taxon>Bacillati</taxon>
        <taxon>Actinomycetota</taxon>
        <taxon>Actinomycetes</taxon>
        <taxon>Micromonosporales</taxon>
        <taxon>Micromonosporaceae</taxon>
        <taxon>Micromonospora</taxon>
    </lineage>
</organism>
<dbReference type="AlphaFoldDB" id="A0A246REM5"/>
<dbReference type="EMBL" id="MZMV01000069">
    <property type="protein sequence ID" value="OWV00501.1"/>
    <property type="molecule type" value="Genomic_DNA"/>
</dbReference>
<sequence length="103" mass="11902">MKHLSSIADEFIQFVCDNDYRTEAFDEMLDWWATAGNAVEMTGGDFVFWVQTVFFLRESSKVAEALERDDLKLSFEQGVPDPLNPLIWNYYVSGHRSQTRPAC</sequence>
<protein>
    <submittedName>
        <fullName evidence="1">Uncharacterized protein</fullName>
    </submittedName>
</protein>
<reference evidence="1 2" key="1">
    <citation type="submission" date="2017-03" db="EMBL/GenBank/DDBJ databases">
        <title>Whole genome sequence of Micromonospora wenchangensis, isolated from mangrove soil.</title>
        <authorList>
            <person name="Yang H."/>
        </authorList>
    </citation>
    <scope>NUCLEOTIDE SEQUENCE [LARGE SCALE GENOMIC DNA]</scope>
    <source>
        <strain evidence="1 2">CCTCC AA 2012002</strain>
    </source>
</reference>
<dbReference type="Proteomes" id="UP000197174">
    <property type="component" value="Unassembled WGS sequence"/>
</dbReference>
<proteinExistence type="predicted"/>
<comment type="caution">
    <text evidence="1">The sequence shown here is derived from an EMBL/GenBank/DDBJ whole genome shotgun (WGS) entry which is preliminary data.</text>
</comment>